<dbReference type="RefSeq" id="WP_133203286.1">
    <property type="nucleotide sequence ID" value="NZ_SMRU01000005.1"/>
</dbReference>
<dbReference type="Proteomes" id="UP000295511">
    <property type="component" value="Unassembled WGS sequence"/>
</dbReference>
<evidence type="ECO:0000313" key="2">
    <source>
        <dbReference type="Proteomes" id="UP000295511"/>
    </source>
</evidence>
<evidence type="ECO:0008006" key="3">
    <source>
        <dbReference type="Google" id="ProtNLM"/>
    </source>
</evidence>
<organism evidence="1 2">
    <name type="scientific">Arthrobacter terricola</name>
    <dbReference type="NCBI Taxonomy" id="2547396"/>
    <lineage>
        <taxon>Bacteria</taxon>
        <taxon>Bacillati</taxon>
        <taxon>Actinomycetota</taxon>
        <taxon>Actinomycetes</taxon>
        <taxon>Micrococcales</taxon>
        <taxon>Micrococcaceae</taxon>
        <taxon>Arthrobacter</taxon>
    </lineage>
</organism>
<reference evidence="1 2" key="1">
    <citation type="submission" date="2019-03" db="EMBL/GenBank/DDBJ databases">
        <title>Whole genome sequence of Arthrobacter sp JH1-1.</title>
        <authorList>
            <person name="Trinh H.N."/>
        </authorList>
    </citation>
    <scope>NUCLEOTIDE SEQUENCE [LARGE SCALE GENOMIC DNA]</scope>
    <source>
        <strain evidence="1 2">JH1-1</strain>
    </source>
</reference>
<dbReference type="EMBL" id="SMRU01000005">
    <property type="protein sequence ID" value="TDF99100.1"/>
    <property type="molecule type" value="Genomic_DNA"/>
</dbReference>
<evidence type="ECO:0000313" key="1">
    <source>
        <dbReference type="EMBL" id="TDF99100.1"/>
    </source>
</evidence>
<sequence>MTIDDFTLFFRECLVFDDDTEDGLDFESLYGLYISWCRLNHLTLDSEASLGRALKLLGFHGVRHNHHKSYIGLRMTGPAARDYIVHTEGCWDELRSFSGWDGAEARKSLLAN</sequence>
<accession>A0A4R5KVW3</accession>
<dbReference type="OrthoDB" id="4947997at2"/>
<protein>
    <recommendedName>
        <fullName evidence="3">DNA primase/nucleoside triphosphatase C-terminal domain-containing protein</fullName>
    </recommendedName>
</protein>
<proteinExistence type="predicted"/>
<name>A0A4R5KVW3_9MICC</name>
<dbReference type="AlphaFoldDB" id="A0A4R5KVW3"/>
<gene>
    <name evidence="1" type="ORF">E1809_05885</name>
</gene>
<keyword evidence="2" id="KW-1185">Reference proteome</keyword>
<comment type="caution">
    <text evidence="1">The sequence shown here is derived from an EMBL/GenBank/DDBJ whole genome shotgun (WGS) entry which is preliminary data.</text>
</comment>